<evidence type="ECO:0000313" key="3">
    <source>
        <dbReference type="Proteomes" id="UP001164746"/>
    </source>
</evidence>
<keyword evidence="3" id="KW-1185">Reference proteome</keyword>
<organism evidence="2 3">
    <name type="scientific">Mya arenaria</name>
    <name type="common">Soft-shell clam</name>
    <dbReference type="NCBI Taxonomy" id="6604"/>
    <lineage>
        <taxon>Eukaryota</taxon>
        <taxon>Metazoa</taxon>
        <taxon>Spiralia</taxon>
        <taxon>Lophotrochozoa</taxon>
        <taxon>Mollusca</taxon>
        <taxon>Bivalvia</taxon>
        <taxon>Autobranchia</taxon>
        <taxon>Heteroconchia</taxon>
        <taxon>Euheterodonta</taxon>
        <taxon>Imparidentia</taxon>
        <taxon>Neoheterodontei</taxon>
        <taxon>Myida</taxon>
        <taxon>Myoidea</taxon>
        <taxon>Myidae</taxon>
        <taxon>Mya</taxon>
    </lineage>
</organism>
<reference evidence="2" key="1">
    <citation type="submission" date="2022-11" db="EMBL/GenBank/DDBJ databases">
        <title>Centuries of genome instability and evolution in soft-shell clam transmissible cancer (bioRxiv).</title>
        <authorList>
            <person name="Hart S.F.M."/>
            <person name="Yonemitsu M.A."/>
            <person name="Giersch R.M."/>
            <person name="Beal B.F."/>
            <person name="Arriagada G."/>
            <person name="Davis B.W."/>
            <person name="Ostrander E.A."/>
            <person name="Goff S.P."/>
            <person name="Metzger M.J."/>
        </authorList>
    </citation>
    <scope>NUCLEOTIDE SEQUENCE</scope>
    <source>
        <strain evidence="2">MELC-2E11</strain>
        <tissue evidence="2">Siphon/mantle</tissue>
    </source>
</reference>
<gene>
    <name evidence="2" type="ORF">MAR_038107</name>
</gene>
<evidence type="ECO:0000313" key="2">
    <source>
        <dbReference type="EMBL" id="WAR24438.1"/>
    </source>
</evidence>
<proteinExistence type="predicted"/>
<feature type="chain" id="PRO_5046526380" evidence="1">
    <location>
        <begin position="18"/>
        <end position="199"/>
    </location>
</feature>
<accession>A0ABY7FQD9</accession>
<protein>
    <submittedName>
        <fullName evidence="2">Uncharacterized protein</fullName>
    </submittedName>
</protein>
<feature type="signal peptide" evidence="1">
    <location>
        <begin position="1"/>
        <end position="17"/>
    </location>
</feature>
<name>A0ABY7FQD9_MYAAR</name>
<sequence length="199" mass="22415">MTSTLFVLFALAVAASATIEVNHLVQTNDAGHKIQMDVIRDEDAKLVLSIIGDVSRYRGSKQTVNFHDYNVGYGVLKDINRKICILTRPLVPMLPSWKYEQGTTDEIHVHNMHFNHTKMSNEEVLELAGSNIATFCHDYNTYYAEATPADRRVWCVFSSCIFGEEIQRTPKTSAYIRSLVGVEAFPPKVAGSDDLSRWT</sequence>
<dbReference type="EMBL" id="CP111024">
    <property type="protein sequence ID" value="WAR24438.1"/>
    <property type="molecule type" value="Genomic_DNA"/>
</dbReference>
<dbReference type="Proteomes" id="UP001164746">
    <property type="component" value="Chromosome 13"/>
</dbReference>
<evidence type="ECO:0000256" key="1">
    <source>
        <dbReference type="SAM" id="SignalP"/>
    </source>
</evidence>
<keyword evidence="1" id="KW-0732">Signal</keyword>